<dbReference type="EMBL" id="JAAOIW010000013">
    <property type="protein sequence ID" value="NHN33674.1"/>
    <property type="molecule type" value="Genomic_DNA"/>
</dbReference>
<dbReference type="InterPro" id="IPR002559">
    <property type="entry name" value="Transposase_11"/>
</dbReference>
<dbReference type="SUPFAM" id="SSF53098">
    <property type="entry name" value="Ribonuclease H-like"/>
    <property type="match status" value="1"/>
</dbReference>
<evidence type="ECO:0000313" key="2">
    <source>
        <dbReference type="EMBL" id="NHN33674.1"/>
    </source>
</evidence>
<dbReference type="InterPro" id="IPR012337">
    <property type="entry name" value="RNaseH-like_sf"/>
</dbReference>
<gene>
    <name evidence="2" type="ORF">G9U52_28040</name>
</gene>
<dbReference type="Pfam" id="PF01609">
    <property type="entry name" value="DDE_Tnp_1"/>
    <property type="match status" value="1"/>
</dbReference>
<feature type="domain" description="Transposase IS4-like" evidence="1">
    <location>
        <begin position="36"/>
        <end position="104"/>
    </location>
</feature>
<dbReference type="Gene3D" id="3.90.350.10">
    <property type="entry name" value="Transposase Inhibitor Protein From Tn5, Chain A, domain 1"/>
    <property type="match status" value="1"/>
</dbReference>
<evidence type="ECO:0000259" key="1">
    <source>
        <dbReference type="Pfam" id="PF01609"/>
    </source>
</evidence>
<dbReference type="PANTHER" id="PTHR33258">
    <property type="entry name" value="TRANSPOSASE INSL FOR INSERTION SEQUENCE ELEMENT IS186A-RELATED"/>
    <property type="match status" value="1"/>
</dbReference>
<keyword evidence="3" id="KW-1185">Reference proteome</keyword>
<dbReference type="RefSeq" id="WP_166153982.1">
    <property type="nucleotide sequence ID" value="NZ_JAAOIW010000013.1"/>
</dbReference>
<organism evidence="2 3">
    <name type="scientific">Paenibacillus agricola</name>
    <dbReference type="NCBI Taxonomy" id="2716264"/>
    <lineage>
        <taxon>Bacteria</taxon>
        <taxon>Bacillati</taxon>
        <taxon>Bacillota</taxon>
        <taxon>Bacilli</taxon>
        <taxon>Bacillales</taxon>
        <taxon>Paenibacillaceae</taxon>
        <taxon>Paenibacillus</taxon>
    </lineage>
</organism>
<sequence length="147" mass="17220">MIRPIESFALPADNGVLTDKIVVLGTPKKRIENVLRLIYSVDYEGNPVATLTNRFDLDADEIGQIYRERWAIETFFKWMKKHVRIRNFYGTSERAVMNQVWMASIRWRLWRIIPIFICASIPQQRAASYRNCELPPCCVVLPLCSER</sequence>
<protein>
    <submittedName>
        <fullName evidence="2">Transposase</fullName>
    </submittedName>
</protein>
<dbReference type="PANTHER" id="PTHR33258:SF1">
    <property type="entry name" value="TRANSPOSASE INSL FOR INSERTION SEQUENCE ELEMENT IS186A-RELATED"/>
    <property type="match status" value="1"/>
</dbReference>
<comment type="caution">
    <text evidence="2">The sequence shown here is derived from an EMBL/GenBank/DDBJ whole genome shotgun (WGS) entry which is preliminary data.</text>
</comment>
<proteinExistence type="predicted"/>
<name>A0ABX0JB83_9BACL</name>
<dbReference type="Proteomes" id="UP001165962">
    <property type="component" value="Unassembled WGS sequence"/>
</dbReference>
<accession>A0ABX0JB83</accession>
<reference evidence="2" key="1">
    <citation type="submission" date="2020-03" db="EMBL/GenBank/DDBJ databases">
        <title>Draft sequencing of Paenibacilllus sp. S3N08.</title>
        <authorList>
            <person name="Kim D.-U."/>
        </authorList>
    </citation>
    <scope>NUCLEOTIDE SEQUENCE</scope>
    <source>
        <strain evidence="2">S3N08</strain>
    </source>
</reference>
<evidence type="ECO:0000313" key="3">
    <source>
        <dbReference type="Proteomes" id="UP001165962"/>
    </source>
</evidence>